<evidence type="ECO:0000313" key="4">
    <source>
        <dbReference type="Proteomes" id="UP000034452"/>
    </source>
</evidence>
<dbReference type="PANTHER" id="PTHR21666:SF285">
    <property type="entry name" value="M23 FAMILY METALLOPEPTIDASE"/>
    <property type="match status" value="1"/>
</dbReference>
<dbReference type="InterPro" id="IPR050570">
    <property type="entry name" value="Cell_wall_metabolism_enzyme"/>
</dbReference>
<dbReference type="CDD" id="cd12797">
    <property type="entry name" value="M23_peptidase"/>
    <property type="match status" value="1"/>
</dbReference>
<dbReference type="EMBL" id="LBZL01000008">
    <property type="protein sequence ID" value="KKR70317.1"/>
    <property type="molecule type" value="Genomic_DNA"/>
</dbReference>
<feature type="coiled-coil region" evidence="1">
    <location>
        <begin position="32"/>
        <end position="108"/>
    </location>
</feature>
<dbReference type="Proteomes" id="UP000034452">
    <property type="component" value="Unassembled WGS sequence"/>
</dbReference>
<evidence type="ECO:0000313" key="3">
    <source>
        <dbReference type="EMBL" id="KKR70317.1"/>
    </source>
</evidence>
<organism evidence="3 4">
    <name type="scientific">Candidatus Nomurabacteria bacterium GW2011_GWB1_40_7</name>
    <dbReference type="NCBI Taxonomy" id="1618744"/>
    <lineage>
        <taxon>Bacteria</taxon>
        <taxon>Candidatus Nomuraibacteriota</taxon>
    </lineage>
</organism>
<dbReference type="GO" id="GO:0004222">
    <property type="term" value="F:metalloendopeptidase activity"/>
    <property type="evidence" value="ECO:0007669"/>
    <property type="project" value="TreeGrafter"/>
</dbReference>
<dbReference type="Gene3D" id="6.10.250.3150">
    <property type="match status" value="1"/>
</dbReference>
<accession>A0A0G0W4Y1</accession>
<comment type="caution">
    <text evidence="3">The sequence shown here is derived from an EMBL/GenBank/DDBJ whole genome shotgun (WGS) entry which is preliminary data.</text>
</comment>
<dbReference type="PANTHER" id="PTHR21666">
    <property type="entry name" value="PEPTIDASE-RELATED"/>
    <property type="match status" value="1"/>
</dbReference>
<dbReference type="AlphaFoldDB" id="A0A0G0W4Y1"/>
<evidence type="ECO:0000256" key="1">
    <source>
        <dbReference type="SAM" id="Coils"/>
    </source>
</evidence>
<reference evidence="3 4" key="1">
    <citation type="journal article" date="2015" name="Nature">
        <title>rRNA introns, odd ribosomes, and small enigmatic genomes across a large radiation of phyla.</title>
        <authorList>
            <person name="Brown C.T."/>
            <person name="Hug L.A."/>
            <person name="Thomas B.C."/>
            <person name="Sharon I."/>
            <person name="Castelle C.J."/>
            <person name="Singh A."/>
            <person name="Wilkins M.J."/>
            <person name="Williams K.H."/>
            <person name="Banfield J.F."/>
        </authorList>
    </citation>
    <scope>NUCLEOTIDE SEQUENCE [LARGE SCALE GENOMIC DNA]</scope>
</reference>
<keyword evidence="1" id="KW-0175">Coiled coil</keyword>
<dbReference type="SUPFAM" id="SSF51261">
    <property type="entry name" value="Duplicated hybrid motif"/>
    <property type="match status" value="1"/>
</dbReference>
<feature type="domain" description="M23ase beta-sheet core" evidence="2">
    <location>
        <begin position="295"/>
        <end position="388"/>
    </location>
</feature>
<dbReference type="Gene3D" id="2.70.70.10">
    <property type="entry name" value="Glucose Permease (Domain IIA)"/>
    <property type="match status" value="1"/>
</dbReference>
<dbReference type="InterPro" id="IPR011055">
    <property type="entry name" value="Dup_hybrid_motif"/>
</dbReference>
<dbReference type="InterPro" id="IPR016047">
    <property type="entry name" value="M23ase_b-sheet_dom"/>
</dbReference>
<sequence>MKHYLDYKKLFNIIFLVILLIIPIGFSSAQTASEIQNKIAEKDADIKKLEQEITAYQAQLDSLGKQKNSLDKSLKELDLTRKKLNADIAVTENKIDKTNLKIQNLNQDIGAKQNSISNNIKAISLGIKEISEFENGSIVESILSTDDFSLIWNDIDNTMTVREKIRGRIAELKQIKGELEDTRKETIDAKNELLSLKSKLADQKKIVEQNTNAKKKLLEQTKNSEANYQKILQDRIAQKDALEKELRDYESQLKYILDPSKLPKAGVFSWPLDYILVTQLFGKTVDSKRLYASGSHSGVDFRAAVGTPVKAMAGGVVAGMGDTDTQCPGASFGRFVFIKYDNGLSSTYGHLSLVKAKKEERVERGQIVAYSGNTGYSTGPHLHVSVYAPNSAEVKSLPSKSCPGKILTQPIAPINAYLDPLYYLPSSYAKK</sequence>
<evidence type="ECO:0000259" key="2">
    <source>
        <dbReference type="Pfam" id="PF01551"/>
    </source>
</evidence>
<protein>
    <submittedName>
        <fullName evidence="3">Peptidase M23 family protein</fullName>
    </submittedName>
</protein>
<proteinExistence type="predicted"/>
<gene>
    <name evidence="3" type="ORF">UU13_C0008G0013</name>
</gene>
<name>A0A0G0W4Y1_9BACT</name>
<dbReference type="Pfam" id="PF01551">
    <property type="entry name" value="Peptidase_M23"/>
    <property type="match status" value="1"/>
</dbReference>
<feature type="coiled-coil region" evidence="1">
    <location>
        <begin position="162"/>
        <end position="199"/>
    </location>
</feature>